<keyword evidence="3" id="KW-1185">Reference proteome</keyword>
<feature type="region of interest" description="Disordered" evidence="1">
    <location>
        <begin position="1"/>
        <end position="608"/>
    </location>
</feature>
<feature type="compositionally biased region" description="Polar residues" evidence="1">
    <location>
        <begin position="153"/>
        <end position="178"/>
    </location>
</feature>
<evidence type="ECO:0000313" key="3">
    <source>
        <dbReference type="Proteomes" id="UP000481861"/>
    </source>
</evidence>
<feature type="compositionally biased region" description="Low complexity" evidence="1">
    <location>
        <begin position="185"/>
        <end position="197"/>
    </location>
</feature>
<evidence type="ECO:0000313" key="2">
    <source>
        <dbReference type="EMBL" id="KAF2870945.1"/>
    </source>
</evidence>
<feature type="compositionally biased region" description="Polar residues" evidence="1">
    <location>
        <begin position="353"/>
        <end position="362"/>
    </location>
</feature>
<name>A0A7C8MN78_9PLEO</name>
<feature type="compositionally biased region" description="Low complexity" evidence="1">
    <location>
        <begin position="463"/>
        <end position="481"/>
    </location>
</feature>
<dbReference type="OrthoDB" id="428854at2759"/>
<feature type="compositionally biased region" description="Pro residues" evidence="1">
    <location>
        <begin position="338"/>
        <end position="347"/>
    </location>
</feature>
<reference evidence="2 3" key="1">
    <citation type="submission" date="2020-01" db="EMBL/GenBank/DDBJ databases">
        <authorList>
            <consortium name="DOE Joint Genome Institute"/>
            <person name="Haridas S."/>
            <person name="Albert R."/>
            <person name="Binder M."/>
            <person name="Bloem J."/>
            <person name="Labutti K."/>
            <person name="Salamov A."/>
            <person name="Andreopoulos B."/>
            <person name="Baker S.E."/>
            <person name="Barry K."/>
            <person name="Bills G."/>
            <person name="Bluhm B.H."/>
            <person name="Cannon C."/>
            <person name="Castanera R."/>
            <person name="Culley D.E."/>
            <person name="Daum C."/>
            <person name="Ezra D."/>
            <person name="Gonzalez J.B."/>
            <person name="Henrissat B."/>
            <person name="Kuo A."/>
            <person name="Liang C."/>
            <person name="Lipzen A."/>
            <person name="Lutzoni F."/>
            <person name="Magnuson J."/>
            <person name="Mondo S."/>
            <person name="Nolan M."/>
            <person name="Ohm R."/>
            <person name="Pangilinan J."/>
            <person name="Park H.-J.H."/>
            <person name="Ramirez L."/>
            <person name="Alfaro M."/>
            <person name="Sun H."/>
            <person name="Tritt A."/>
            <person name="Yoshinaga Y."/>
            <person name="Zwiers L.-H.L."/>
            <person name="Turgeon B.G."/>
            <person name="Goodwin S.B."/>
            <person name="Spatafora J.W."/>
            <person name="Crous P.W."/>
            <person name="Grigoriev I.V."/>
        </authorList>
    </citation>
    <scope>NUCLEOTIDE SEQUENCE [LARGE SCALE GENOMIC DNA]</scope>
    <source>
        <strain evidence="2 3">CBS 611.86</strain>
    </source>
</reference>
<organism evidence="2 3">
    <name type="scientific">Massariosphaeria phaeospora</name>
    <dbReference type="NCBI Taxonomy" id="100035"/>
    <lineage>
        <taxon>Eukaryota</taxon>
        <taxon>Fungi</taxon>
        <taxon>Dikarya</taxon>
        <taxon>Ascomycota</taxon>
        <taxon>Pezizomycotina</taxon>
        <taxon>Dothideomycetes</taxon>
        <taxon>Pleosporomycetidae</taxon>
        <taxon>Pleosporales</taxon>
        <taxon>Pleosporales incertae sedis</taxon>
        <taxon>Massariosphaeria</taxon>
    </lineage>
</organism>
<evidence type="ECO:0000256" key="1">
    <source>
        <dbReference type="SAM" id="MobiDB-lite"/>
    </source>
</evidence>
<feature type="compositionally biased region" description="Polar residues" evidence="1">
    <location>
        <begin position="509"/>
        <end position="527"/>
    </location>
</feature>
<feature type="compositionally biased region" description="Basic and acidic residues" evidence="1">
    <location>
        <begin position="563"/>
        <end position="580"/>
    </location>
</feature>
<gene>
    <name evidence="2" type="ORF">BDV95DRAFT_50164</name>
</gene>
<comment type="caution">
    <text evidence="2">The sequence shown here is derived from an EMBL/GenBank/DDBJ whole genome shotgun (WGS) entry which is preliminary data.</text>
</comment>
<dbReference type="Proteomes" id="UP000481861">
    <property type="component" value="Unassembled WGS sequence"/>
</dbReference>
<accession>A0A7C8MN78</accession>
<dbReference type="AlphaFoldDB" id="A0A7C8MN78"/>
<feature type="compositionally biased region" description="Basic and acidic residues" evidence="1">
    <location>
        <begin position="110"/>
        <end position="120"/>
    </location>
</feature>
<feature type="compositionally biased region" description="Basic residues" evidence="1">
    <location>
        <begin position="285"/>
        <end position="301"/>
    </location>
</feature>
<proteinExistence type="predicted"/>
<feature type="compositionally biased region" description="Low complexity" evidence="1">
    <location>
        <begin position="237"/>
        <end position="251"/>
    </location>
</feature>
<feature type="compositionally biased region" description="Low complexity" evidence="1">
    <location>
        <begin position="428"/>
        <end position="443"/>
    </location>
</feature>
<feature type="compositionally biased region" description="Polar residues" evidence="1">
    <location>
        <begin position="214"/>
        <end position="228"/>
    </location>
</feature>
<feature type="compositionally biased region" description="Polar residues" evidence="1">
    <location>
        <begin position="136"/>
        <end position="146"/>
    </location>
</feature>
<sequence>MSGNPFRLSLHQNHAGAGPTPSTSFVDGDSSRAEDPELLESDSVPRAAPQPAKTKKSVRIESPAASPPHPEFRDADDSLLQHISDRRGRHAASPPPASPAGFSDNFEDVAAERALKRDTEDGVDAQGTPGNPRISPGTTETLQSLNAAPVNPFSRTLASIEPQQLQGSTNTDSAQAAGQTKDWPATARSRSTNARASLDVEGFKNLLMKGISGPRNSGPSPQSTTVPHPNTAPLFESSSSTDTSSVSRQSVFETVQEAPGESWRISNDMAVSDDEERVGLVTQTRKGKKKPPPTPRHRHGKLVTSRTPQTVSFSNFSVTEPTATPEPRSRTNSDLNKPLPPPPPVLTPPVHIVSQNSTQNQPPLLETRASESSIHSDTPPMQKKIPPPVPIARRHSQLRTSTRENRSRSNSTLTMSSQHSADFPPMSPIVAKESSSSSPSVQKAPPPPPPARRHGQSLSERNPPSAESPTTDPATTTTPRRPAVPSPHPPASRRTTLSSPPSPAPGLTRTPSVNSPINNARSVSNEHTAGMAPPPPPPRRRQSGRSSIDKERPYPPPSASPTDSRRTSSELKRNSFDNNKRRTSVASESSLRREYAPVAEEAELPLYSPQEELVEEPMDLAGAGEVAVEPGAAAAVADSSKILDDMERFQREIDELRARYK</sequence>
<dbReference type="EMBL" id="JAADJZ010000012">
    <property type="protein sequence ID" value="KAF2870945.1"/>
    <property type="molecule type" value="Genomic_DNA"/>
</dbReference>
<feature type="compositionally biased region" description="Polar residues" evidence="1">
    <location>
        <begin position="304"/>
        <end position="322"/>
    </location>
</feature>
<protein>
    <submittedName>
        <fullName evidence="2">Uncharacterized protein</fullName>
    </submittedName>
</protein>